<dbReference type="InterPro" id="IPR036875">
    <property type="entry name" value="Znf_CCHC_sf"/>
</dbReference>
<sequence length="112" mass="12531">MSSQQSSFQQRPYYGGSQRNNGGYKYNKDRGNNGGSNQGGWTGNIDSRFNMQPECHICQRRGHTAPNCFHKNSASPTNFIECQICGKCEHIALKCYHRGNYAYQGSGPPAYL</sequence>
<proteinExistence type="predicted"/>
<reference evidence="2 3" key="1">
    <citation type="journal article" date="2019" name="G3 (Bethesda)">
        <title>Sequencing of a Wild Apple (Malus baccata) Genome Unravels the Differences Between Cultivated and Wild Apple Species Regarding Disease Resistance and Cold Tolerance.</title>
        <authorList>
            <person name="Chen X."/>
        </authorList>
    </citation>
    <scope>NUCLEOTIDE SEQUENCE [LARGE SCALE GENOMIC DNA]</scope>
    <source>
        <strain evidence="3">cv. Shandingzi</strain>
        <tissue evidence="2">Leaves</tissue>
    </source>
</reference>
<protein>
    <recommendedName>
        <fullName evidence="4">CCHC-type domain-containing protein</fullName>
    </recommendedName>
</protein>
<name>A0A540N6A8_MALBA</name>
<evidence type="ECO:0000256" key="1">
    <source>
        <dbReference type="SAM" id="MobiDB-lite"/>
    </source>
</evidence>
<feature type="region of interest" description="Disordered" evidence="1">
    <location>
        <begin position="1"/>
        <end position="45"/>
    </location>
</feature>
<dbReference type="Gene3D" id="4.10.60.10">
    <property type="entry name" value="Zinc finger, CCHC-type"/>
    <property type="match status" value="1"/>
</dbReference>
<dbReference type="AlphaFoldDB" id="A0A540N6A8"/>
<accession>A0A540N6A8</accession>
<dbReference type="GO" id="GO:0008270">
    <property type="term" value="F:zinc ion binding"/>
    <property type="evidence" value="ECO:0007669"/>
    <property type="project" value="InterPro"/>
</dbReference>
<dbReference type="Proteomes" id="UP000315295">
    <property type="component" value="Unassembled WGS sequence"/>
</dbReference>
<dbReference type="EMBL" id="VIEB01000101">
    <property type="protein sequence ID" value="TQE06587.1"/>
    <property type="molecule type" value="Genomic_DNA"/>
</dbReference>
<evidence type="ECO:0000313" key="2">
    <source>
        <dbReference type="EMBL" id="TQE06587.1"/>
    </source>
</evidence>
<evidence type="ECO:0000313" key="3">
    <source>
        <dbReference type="Proteomes" id="UP000315295"/>
    </source>
</evidence>
<evidence type="ECO:0008006" key="4">
    <source>
        <dbReference type="Google" id="ProtNLM"/>
    </source>
</evidence>
<keyword evidence="3" id="KW-1185">Reference proteome</keyword>
<feature type="compositionally biased region" description="Gly residues" evidence="1">
    <location>
        <begin position="32"/>
        <end position="42"/>
    </location>
</feature>
<dbReference type="GO" id="GO:0003676">
    <property type="term" value="F:nucleic acid binding"/>
    <property type="evidence" value="ECO:0007669"/>
    <property type="project" value="InterPro"/>
</dbReference>
<gene>
    <name evidence="2" type="ORF">C1H46_007829</name>
</gene>
<dbReference type="SUPFAM" id="SSF57756">
    <property type="entry name" value="Retrovirus zinc finger-like domains"/>
    <property type="match status" value="1"/>
</dbReference>
<feature type="compositionally biased region" description="Polar residues" evidence="1">
    <location>
        <begin position="1"/>
        <end position="10"/>
    </location>
</feature>
<comment type="caution">
    <text evidence="2">The sequence shown here is derived from an EMBL/GenBank/DDBJ whole genome shotgun (WGS) entry which is preliminary data.</text>
</comment>
<organism evidence="2 3">
    <name type="scientific">Malus baccata</name>
    <name type="common">Siberian crab apple</name>
    <name type="synonym">Pyrus baccata</name>
    <dbReference type="NCBI Taxonomy" id="106549"/>
    <lineage>
        <taxon>Eukaryota</taxon>
        <taxon>Viridiplantae</taxon>
        <taxon>Streptophyta</taxon>
        <taxon>Embryophyta</taxon>
        <taxon>Tracheophyta</taxon>
        <taxon>Spermatophyta</taxon>
        <taxon>Magnoliopsida</taxon>
        <taxon>eudicotyledons</taxon>
        <taxon>Gunneridae</taxon>
        <taxon>Pentapetalae</taxon>
        <taxon>rosids</taxon>
        <taxon>fabids</taxon>
        <taxon>Rosales</taxon>
        <taxon>Rosaceae</taxon>
        <taxon>Amygdaloideae</taxon>
        <taxon>Maleae</taxon>
        <taxon>Malus</taxon>
    </lineage>
</organism>